<evidence type="ECO:0000313" key="4">
    <source>
        <dbReference type="EMBL" id="ANJ26759.1"/>
    </source>
</evidence>
<reference evidence="4 5" key="1">
    <citation type="journal article" date="2016" name="Int. J. Syst. Evol. Microbiol.">
        <title>Agromyces aureus sp. nov., isolated from the rhizosphere of Salix caprea L. grown in a heavy-metal-contaminated soil.</title>
        <authorList>
            <person name="Corretto E."/>
            <person name="Antonielli L."/>
            <person name="Sessitsch A."/>
            <person name="Compant S."/>
            <person name="Gorfer M."/>
            <person name="Kuffner M."/>
            <person name="Brader G."/>
        </authorList>
    </citation>
    <scope>NUCLEOTIDE SEQUENCE [LARGE SCALE GENOMIC DNA]</scope>
    <source>
        <strain evidence="4 5">AR33</strain>
    </source>
</reference>
<keyword evidence="2" id="KW-1133">Transmembrane helix</keyword>
<name>A0A191WF04_9MICO</name>
<reference evidence="5" key="2">
    <citation type="submission" date="2016-01" db="EMBL/GenBank/DDBJ databases">
        <title>Complete genome sequence of Agromyces aureus AR33T and comparison with related organisms.</title>
        <authorList>
            <person name="Corretto E."/>
            <person name="Antonielli L."/>
            <person name="Sessitsch A."/>
            <person name="Brader G."/>
        </authorList>
    </citation>
    <scope>NUCLEOTIDE SEQUENCE [LARGE SCALE GENOMIC DNA]</scope>
    <source>
        <strain evidence="5">AR33</strain>
    </source>
</reference>
<feature type="compositionally biased region" description="Acidic residues" evidence="1">
    <location>
        <begin position="108"/>
        <end position="136"/>
    </location>
</feature>
<organism evidence="4 5">
    <name type="scientific">Agromyces aureus</name>
    <dbReference type="NCBI Taxonomy" id="453304"/>
    <lineage>
        <taxon>Bacteria</taxon>
        <taxon>Bacillati</taxon>
        <taxon>Actinomycetota</taxon>
        <taxon>Actinomycetes</taxon>
        <taxon>Micrococcales</taxon>
        <taxon>Microbacteriaceae</taxon>
        <taxon>Agromyces</taxon>
    </lineage>
</organism>
<keyword evidence="2" id="KW-0472">Membrane</keyword>
<proteinExistence type="predicted"/>
<feature type="region of interest" description="Disordered" evidence="1">
    <location>
        <begin position="263"/>
        <end position="293"/>
    </location>
</feature>
<accession>A0A191WF04</accession>
<feature type="region of interest" description="Disordered" evidence="1">
    <location>
        <begin position="101"/>
        <end position="186"/>
    </location>
</feature>
<dbReference type="InterPro" id="IPR058407">
    <property type="entry name" value="DUF8094"/>
</dbReference>
<gene>
    <name evidence="4" type="ORF">ATC03_08570</name>
</gene>
<dbReference type="STRING" id="453304.ATC03_08570"/>
<dbReference type="KEGG" id="agy:ATC03_08570"/>
<feature type="compositionally biased region" description="Basic residues" evidence="1">
    <location>
        <begin position="263"/>
        <end position="272"/>
    </location>
</feature>
<dbReference type="OrthoDB" id="3265533at2"/>
<feature type="region of interest" description="Disordered" evidence="1">
    <location>
        <begin position="327"/>
        <end position="358"/>
    </location>
</feature>
<keyword evidence="5" id="KW-1185">Reference proteome</keyword>
<feature type="compositionally biased region" description="Low complexity" evidence="1">
    <location>
        <begin position="330"/>
        <end position="341"/>
    </location>
</feature>
<dbReference type="Proteomes" id="UP000078437">
    <property type="component" value="Chromosome"/>
</dbReference>
<feature type="compositionally biased region" description="Acidic residues" evidence="1">
    <location>
        <begin position="347"/>
        <end position="357"/>
    </location>
</feature>
<sequence length="668" mass="69040">MRFVFAILAFAAAAVMIGFGVAQRTVFLEPDRVSLTSTTESDAAYVVVEPGALAAHPGKQTLTAAGTDLVFLAYGRLSDVESWIGDAPYVSVTHDAKTDELVATDSREVEDDGADDGTDGEADSGDGTADDGEEATTDATSRPSPSVTPAPTAEPTPATGDAPATAPATDEPLEADPANSPVGSDLWLDELSGERTVTTTIDVPDDIAVLIASDGTNPAPSRLTLTWPLDNATPWAGPLLLGGGILFLVGIALVISGFLHHRRSRGPRRNLPKGRAGSGPKPAELRRGPIGGGRRAIGRSKRVALVPVLLLPALALTACSPDYWPSFDQPPATTAPATTAPPVEPAPTDDPDADEPVPETLVPAVTVPQMERIMARVAESAATADQALDGDLADERFAGPALEARRANYAIRKTLPDQPGPVPVPATAPTLILPQQVAGWPATGRTVLVIERASDDPTVAPTAMYLQQASPRENYKVVYAMALAPDADVPEVAPASIGAPLISPEFKGLLMQPNQVAAAYADVLLKGDESAYAAMFDPTGDLLREQLGVAGQQSIRAELQVASPTADIAFSNVVGDGPTIALATNDSGALVTATIEQTEKVTPNDGGTIGFQEGAPGAALSGFTGKSAKGVQRIIGIQMVFYVPAVGSDEQIRLLGWSEGLVGASEVP</sequence>
<feature type="transmembrane region" description="Helical" evidence="2">
    <location>
        <begin position="235"/>
        <end position="259"/>
    </location>
</feature>
<feature type="domain" description="DUF8094" evidence="3">
    <location>
        <begin position="362"/>
        <end position="665"/>
    </location>
</feature>
<dbReference type="RefSeq" id="WP_067875618.1">
    <property type="nucleotide sequence ID" value="NZ_CP013979.1"/>
</dbReference>
<dbReference type="AlphaFoldDB" id="A0A191WF04"/>
<evidence type="ECO:0000256" key="2">
    <source>
        <dbReference type="SAM" id="Phobius"/>
    </source>
</evidence>
<dbReference type="EMBL" id="CP013979">
    <property type="protein sequence ID" value="ANJ26759.1"/>
    <property type="molecule type" value="Genomic_DNA"/>
</dbReference>
<protein>
    <recommendedName>
        <fullName evidence="3">DUF8094 domain-containing protein</fullName>
    </recommendedName>
</protein>
<evidence type="ECO:0000256" key="1">
    <source>
        <dbReference type="SAM" id="MobiDB-lite"/>
    </source>
</evidence>
<feature type="transmembrane region" description="Helical" evidence="2">
    <location>
        <begin position="303"/>
        <end position="324"/>
    </location>
</feature>
<evidence type="ECO:0000313" key="5">
    <source>
        <dbReference type="Proteomes" id="UP000078437"/>
    </source>
</evidence>
<feature type="compositionally biased region" description="Low complexity" evidence="1">
    <location>
        <begin position="155"/>
        <end position="170"/>
    </location>
</feature>
<keyword evidence="2" id="KW-0812">Transmembrane</keyword>
<dbReference type="Pfam" id="PF26366">
    <property type="entry name" value="DUF8094"/>
    <property type="match status" value="1"/>
</dbReference>
<evidence type="ECO:0000259" key="3">
    <source>
        <dbReference type="Pfam" id="PF26366"/>
    </source>
</evidence>